<dbReference type="GO" id="GO:0000242">
    <property type="term" value="C:pericentriolar material"/>
    <property type="evidence" value="ECO:0007669"/>
    <property type="project" value="TreeGrafter"/>
</dbReference>
<reference evidence="3" key="1">
    <citation type="journal article" date="2023" name="Mol. Biol. Evol.">
        <title>Third-Generation Sequencing Reveals the Adaptive Role of the Epigenome in Three Deep-Sea Polychaetes.</title>
        <authorList>
            <person name="Perez M."/>
            <person name="Aroh O."/>
            <person name="Sun Y."/>
            <person name="Lan Y."/>
            <person name="Juniper S.K."/>
            <person name="Young C.R."/>
            <person name="Angers B."/>
            <person name="Qian P.Y."/>
        </authorList>
    </citation>
    <scope>NUCLEOTIDE SEQUENCE</scope>
    <source>
        <strain evidence="3">P08H-3</strain>
    </source>
</reference>
<evidence type="ECO:0000313" key="3">
    <source>
        <dbReference type="EMBL" id="KAK2143881.1"/>
    </source>
</evidence>
<gene>
    <name evidence="3" type="ORF">LSH36_805g00010</name>
</gene>
<evidence type="ECO:0000259" key="2">
    <source>
        <dbReference type="Pfam" id="PF22066"/>
    </source>
</evidence>
<sequence length="184" mass="20899">MGLLEPHESIEISVSFLPRERGHYSQFWEIRSEVIDSSDYKESLSHTCKLELQGRCVQINEEKEKQVGVASQKQSSGKVMCKARELTLSTGSVHFIVNKPGTQQEQKIRIGNRAKEEMQVTVISPLRDPFHVKSTSFQVKPRHYLSYPILFRPRSDGHFQATLSLQKPSGEILTVQLTGVCSEQ</sequence>
<dbReference type="EMBL" id="JAODUP010000805">
    <property type="protein sequence ID" value="KAK2143881.1"/>
    <property type="molecule type" value="Genomic_DNA"/>
</dbReference>
<dbReference type="Gene3D" id="2.60.40.10">
    <property type="entry name" value="Immunoglobulins"/>
    <property type="match status" value="1"/>
</dbReference>
<proteinExistence type="predicted"/>
<dbReference type="AlphaFoldDB" id="A0AAD9IZJ9"/>
<dbReference type="PANTHER" id="PTHR16029">
    <property type="entry name" value="CENTROSOMAL PROTEIN OF 192 KDA"/>
    <property type="match status" value="1"/>
</dbReference>
<accession>A0AAD9IZJ9</accession>
<dbReference type="Proteomes" id="UP001208570">
    <property type="component" value="Unassembled WGS sequence"/>
</dbReference>
<name>A0AAD9IZJ9_9ANNE</name>
<dbReference type="GO" id="GO:0019901">
    <property type="term" value="F:protein kinase binding"/>
    <property type="evidence" value="ECO:0007669"/>
    <property type="project" value="TreeGrafter"/>
</dbReference>
<dbReference type="InterPro" id="IPR054087">
    <property type="entry name" value="Cep192-like_D7"/>
</dbReference>
<comment type="caution">
    <text evidence="3">The sequence shown here is derived from an EMBL/GenBank/DDBJ whole genome shotgun (WGS) entry which is preliminary data.</text>
</comment>
<dbReference type="Pfam" id="PF22065">
    <property type="entry name" value="Cep192_D7"/>
    <property type="match status" value="1"/>
</dbReference>
<dbReference type="InterPro" id="IPR039103">
    <property type="entry name" value="Spd-2/CEP192"/>
</dbReference>
<dbReference type="InterPro" id="IPR054088">
    <property type="entry name" value="Cep192-like_D8"/>
</dbReference>
<organism evidence="3 4">
    <name type="scientific">Paralvinella palmiformis</name>
    <dbReference type="NCBI Taxonomy" id="53620"/>
    <lineage>
        <taxon>Eukaryota</taxon>
        <taxon>Metazoa</taxon>
        <taxon>Spiralia</taxon>
        <taxon>Lophotrochozoa</taxon>
        <taxon>Annelida</taxon>
        <taxon>Polychaeta</taxon>
        <taxon>Sedentaria</taxon>
        <taxon>Canalipalpata</taxon>
        <taxon>Terebellida</taxon>
        <taxon>Terebelliformia</taxon>
        <taxon>Alvinellidae</taxon>
        <taxon>Paralvinella</taxon>
    </lineage>
</organism>
<dbReference type="GO" id="GO:0071539">
    <property type="term" value="P:protein localization to centrosome"/>
    <property type="evidence" value="ECO:0007669"/>
    <property type="project" value="InterPro"/>
</dbReference>
<dbReference type="InterPro" id="IPR013783">
    <property type="entry name" value="Ig-like_fold"/>
</dbReference>
<dbReference type="GO" id="GO:0090222">
    <property type="term" value="P:centrosome-templated microtubule nucleation"/>
    <property type="evidence" value="ECO:0007669"/>
    <property type="project" value="InterPro"/>
</dbReference>
<evidence type="ECO:0000313" key="4">
    <source>
        <dbReference type="Proteomes" id="UP001208570"/>
    </source>
</evidence>
<dbReference type="GO" id="GO:0005737">
    <property type="term" value="C:cytoplasm"/>
    <property type="evidence" value="ECO:0007669"/>
    <property type="project" value="TreeGrafter"/>
</dbReference>
<feature type="domain" description="Cep192-like" evidence="2">
    <location>
        <begin position="88"/>
        <end position="181"/>
    </location>
</feature>
<dbReference type="GO" id="GO:0051298">
    <property type="term" value="P:centrosome duplication"/>
    <property type="evidence" value="ECO:0007669"/>
    <property type="project" value="InterPro"/>
</dbReference>
<feature type="domain" description="Cep192-like" evidence="1">
    <location>
        <begin position="2"/>
        <end position="56"/>
    </location>
</feature>
<dbReference type="GO" id="GO:0090307">
    <property type="term" value="P:mitotic spindle assembly"/>
    <property type="evidence" value="ECO:0007669"/>
    <property type="project" value="TreeGrafter"/>
</dbReference>
<dbReference type="PANTHER" id="PTHR16029:SF11">
    <property type="entry name" value="CENTROSOMAL PROTEIN OF 192 KDA"/>
    <property type="match status" value="1"/>
</dbReference>
<dbReference type="Pfam" id="PF22066">
    <property type="entry name" value="Cep192_D8"/>
    <property type="match status" value="1"/>
</dbReference>
<dbReference type="GO" id="GO:0005814">
    <property type="term" value="C:centriole"/>
    <property type="evidence" value="ECO:0007669"/>
    <property type="project" value="TreeGrafter"/>
</dbReference>
<evidence type="ECO:0000259" key="1">
    <source>
        <dbReference type="Pfam" id="PF22065"/>
    </source>
</evidence>
<keyword evidence="4" id="KW-1185">Reference proteome</keyword>
<protein>
    <submittedName>
        <fullName evidence="3">Uncharacterized protein</fullName>
    </submittedName>
</protein>